<dbReference type="Pfam" id="PF08801">
    <property type="entry name" value="Nucleoporin_N"/>
    <property type="match status" value="1"/>
</dbReference>
<keyword evidence="2" id="KW-0813">Transport</keyword>
<evidence type="ECO:0000256" key="3">
    <source>
        <dbReference type="ARBA" id="ARBA00023242"/>
    </source>
</evidence>
<dbReference type="PANTHER" id="PTHR10350:SF6">
    <property type="entry name" value="NUCLEAR PORE COMPLEX PROTEIN NUP155"/>
    <property type="match status" value="1"/>
</dbReference>
<dbReference type="Proteomes" id="UP001626550">
    <property type="component" value="Unassembled WGS sequence"/>
</dbReference>
<name>A0ABD2Q3X7_9PLAT</name>
<accession>A0ABD2Q3X7</accession>
<evidence type="ECO:0000313" key="6">
    <source>
        <dbReference type="Proteomes" id="UP001626550"/>
    </source>
</evidence>
<dbReference type="PANTHER" id="PTHR10350">
    <property type="entry name" value="NUCLEAR PORE COMPLEX PROTEIN NUP155"/>
    <property type="match status" value="1"/>
</dbReference>
<dbReference type="InterPro" id="IPR004870">
    <property type="entry name" value="Nucleoporin_Nup155"/>
</dbReference>
<dbReference type="GO" id="GO:0005635">
    <property type="term" value="C:nuclear envelope"/>
    <property type="evidence" value="ECO:0007669"/>
    <property type="project" value="UniProtKB-ARBA"/>
</dbReference>
<dbReference type="InterPro" id="IPR014908">
    <property type="entry name" value="Nucleoporin_Nup133/Nup155_N"/>
</dbReference>
<evidence type="ECO:0000259" key="4">
    <source>
        <dbReference type="Pfam" id="PF08801"/>
    </source>
</evidence>
<comment type="subcellular location">
    <subcellularLocation>
        <location evidence="1">Nucleus</location>
    </subcellularLocation>
</comment>
<keyword evidence="3" id="KW-0539">Nucleus</keyword>
<organism evidence="5 6">
    <name type="scientific">Cichlidogyrus casuarinus</name>
    <dbReference type="NCBI Taxonomy" id="1844966"/>
    <lineage>
        <taxon>Eukaryota</taxon>
        <taxon>Metazoa</taxon>
        <taxon>Spiralia</taxon>
        <taxon>Lophotrochozoa</taxon>
        <taxon>Platyhelminthes</taxon>
        <taxon>Monogenea</taxon>
        <taxon>Monopisthocotylea</taxon>
        <taxon>Dactylogyridea</taxon>
        <taxon>Ancyrocephalidae</taxon>
        <taxon>Cichlidogyrus</taxon>
    </lineage>
</organism>
<evidence type="ECO:0000256" key="1">
    <source>
        <dbReference type="ARBA" id="ARBA00004123"/>
    </source>
</evidence>
<protein>
    <recommendedName>
        <fullName evidence="4">Nucleoporin Nup133/Nup155-like N-terminal domain-containing protein</fullName>
    </recommendedName>
</protein>
<gene>
    <name evidence="5" type="ORF">Ciccas_007327</name>
</gene>
<reference evidence="5 6" key="1">
    <citation type="submission" date="2024-11" db="EMBL/GenBank/DDBJ databases">
        <title>Adaptive evolution of stress response genes in parasites aligns with host niche diversity.</title>
        <authorList>
            <person name="Hahn C."/>
            <person name="Resl P."/>
        </authorList>
    </citation>
    <scope>NUCLEOTIDE SEQUENCE [LARGE SCALE GENOMIC DNA]</scope>
    <source>
        <strain evidence="5">EGGRZ-B1_66</strain>
        <tissue evidence="5">Body</tissue>
    </source>
</reference>
<proteinExistence type="predicted"/>
<keyword evidence="6" id="KW-1185">Reference proteome</keyword>
<dbReference type="AlphaFoldDB" id="A0ABD2Q3X7"/>
<sequence>MENLSLKDTAQAWIESATKKDNDFKSFYSLFGLNTTSSVTVSGLTNQDYPRQPSCVGGSVSINKVLPLPYELIEKFSSMRDACLMGTFVSCQRVWITIDNEFFMWDFETGDDLACYDQLNDTIISVGIAAPSPDLFPDKVKHLLILSTLTEIVVLGMTLSQSNDDNQVHHLLDLIPHPLYRISNDLLAISTIKSLPNGRIFMGTRDGSLLEFTYQSIPDWGPTSLRDLPPSAAYKDETVGLGQCTIINHSQSSLSFMLPKVIRSGFSQPEAIVEIVVDPLRGYLYTRTECSALITSYQYSASMPGLVKVATVNGSSLCDRAYSAVHSVSKNEFTQIVSIKALNGYGESLHLMAVTSFGIRYYLDANLKLLHVRLPPSSVSFRESTGFSPQKDHKDGLYEATLQSGEVASRVNFKMGNVKLVAHNRGSVVFVCESEEMNADADSCCILCVSPDPFPWSTALSEQATCMISDQIELPRSVWVLSDLTEEELYQQATLEALEESKTPDQNRFYSESTCKPAPKKFTAAPPVVMTQHVDPAVRRFLLVSADGLYHLTLASPMHHLKKHLASHLTPDASSIGLFSTSPTRNKVSFLANYLHQFGPDESISAALCIASQARVVKNFPLQRLAEQTVTFFAMESCNLWNPMASG</sequence>
<comment type="caution">
    <text evidence="5">The sequence shown here is derived from an EMBL/GenBank/DDBJ whole genome shotgun (WGS) entry which is preliminary data.</text>
</comment>
<feature type="domain" description="Nucleoporin Nup133/Nup155-like N-terminal" evidence="4">
    <location>
        <begin position="62"/>
        <end position="466"/>
    </location>
</feature>
<evidence type="ECO:0000256" key="2">
    <source>
        <dbReference type="ARBA" id="ARBA00022448"/>
    </source>
</evidence>
<dbReference type="EMBL" id="JBJKFK010001110">
    <property type="protein sequence ID" value="KAL3314068.1"/>
    <property type="molecule type" value="Genomic_DNA"/>
</dbReference>
<evidence type="ECO:0000313" key="5">
    <source>
        <dbReference type="EMBL" id="KAL3314068.1"/>
    </source>
</evidence>